<name>A0A0F9HQE3_9ZZZZ</name>
<protein>
    <submittedName>
        <fullName evidence="1">Uncharacterized protein</fullName>
    </submittedName>
</protein>
<gene>
    <name evidence="1" type="ORF">LCGC14_2035650</name>
</gene>
<comment type="caution">
    <text evidence="1">The sequence shown here is derived from an EMBL/GenBank/DDBJ whole genome shotgun (WGS) entry which is preliminary data.</text>
</comment>
<evidence type="ECO:0000313" key="1">
    <source>
        <dbReference type="EMBL" id="KKL77362.1"/>
    </source>
</evidence>
<sequence>MNKTGLFVFQTLLTVRVEGGNLTPTLVPPTYDARAVFISAPFLGNGKSGFDSRRGHHLRGLKR</sequence>
<reference evidence="1" key="1">
    <citation type="journal article" date="2015" name="Nature">
        <title>Complex archaea that bridge the gap between prokaryotes and eukaryotes.</title>
        <authorList>
            <person name="Spang A."/>
            <person name="Saw J.H."/>
            <person name="Jorgensen S.L."/>
            <person name="Zaremba-Niedzwiedzka K."/>
            <person name="Martijn J."/>
            <person name="Lind A.E."/>
            <person name="van Eijk R."/>
            <person name="Schleper C."/>
            <person name="Guy L."/>
            <person name="Ettema T.J."/>
        </authorList>
    </citation>
    <scope>NUCLEOTIDE SEQUENCE</scope>
</reference>
<accession>A0A0F9HQE3</accession>
<dbReference type="EMBL" id="LAZR01023770">
    <property type="protein sequence ID" value="KKL77362.1"/>
    <property type="molecule type" value="Genomic_DNA"/>
</dbReference>
<dbReference type="AlphaFoldDB" id="A0A0F9HQE3"/>
<proteinExistence type="predicted"/>
<organism evidence="1">
    <name type="scientific">marine sediment metagenome</name>
    <dbReference type="NCBI Taxonomy" id="412755"/>
    <lineage>
        <taxon>unclassified sequences</taxon>
        <taxon>metagenomes</taxon>
        <taxon>ecological metagenomes</taxon>
    </lineage>
</organism>